<dbReference type="EMBL" id="PDCK01000040">
    <property type="protein sequence ID" value="PRQ49367.1"/>
    <property type="molecule type" value="Genomic_DNA"/>
</dbReference>
<sequence length="72" mass="8140">MKRYGFLNLESKLQGGGWMMMLTAPSSSSSSPLLETLNALEDGEKMERKWRDKEDGMDEGIGILRVRGEVYL</sequence>
<evidence type="ECO:0000313" key="2">
    <source>
        <dbReference type="Proteomes" id="UP000238479"/>
    </source>
</evidence>
<dbReference type="AlphaFoldDB" id="A0A2P6RSH0"/>
<keyword evidence="2" id="KW-1185">Reference proteome</keyword>
<dbReference type="Gramene" id="PRQ49367">
    <property type="protein sequence ID" value="PRQ49367"/>
    <property type="gene ID" value="RchiOBHm_Chr2g0121111"/>
</dbReference>
<dbReference type="Proteomes" id="UP000238479">
    <property type="component" value="Chromosome 2"/>
</dbReference>
<gene>
    <name evidence="1" type="ORF">RchiOBHm_Chr2g0121111</name>
</gene>
<accession>A0A2P6RSH0</accession>
<proteinExistence type="predicted"/>
<comment type="caution">
    <text evidence="1">The sequence shown here is derived from an EMBL/GenBank/DDBJ whole genome shotgun (WGS) entry which is preliminary data.</text>
</comment>
<name>A0A2P6RSH0_ROSCH</name>
<organism evidence="1 2">
    <name type="scientific">Rosa chinensis</name>
    <name type="common">China rose</name>
    <dbReference type="NCBI Taxonomy" id="74649"/>
    <lineage>
        <taxon>Eukaryota</taxon>
        <taxon>Viridiplantae</taxon>
        <taxon>Streptophyta</taxon>
        <taxon>Embryophyta</taxon>
        <taxon>Tracheophyta</taxon>
        <taxon>Spermatophyta</taxon>
        <taxon>Magnoliopsida</taxon>
        <taxon>eudicotyledons</taxon>
        <taxon>Gunneridae</taxon>
        <taxon>Pentapetalae</taxon>
        <taxon>rosids</taxon>
        <taxon>fabids</taxon>
        <taxon>Rosales</taxon>
        <taxon>Rosaceae</taxon>
        <taxon>Rosoideae</taxon>
        <taxon>Rosoideae incertae sedis</taxon>
        <taxon>Rosa</taxon>
    </lineage>
</organism>
<protein>
    <submittedName>
        <fullName evidence="1">Uncharacterized protein</fullName>
    </submittedName>
</protein>
<evidence type="ECO:0000313" key="1">
    <source>
        <dbReference type="EMBL" id="PRQ49367.1"/>
    </source>
</evidence>
<reference evidence="1 2" key="1">
    <citation type="journal article" date="2018" name="Nat. Genet.">
        <title>The Rosa genome provides new insights in the design of modern roses.</title>
        <authorList>
            <person name="Bendahmane M."/>
        </authorList>
    </citation>
    <scope>NUCLEOTIDE SEQUENCE [LARGE SCALE GENOMIC DNA]</scope>
    <source>
        <strain evidence="2">cv. Old Blush</strain>
    </source>
</reference>